<proteinExistence type="predicted"/>
<evidence type="ECO:0000313" key="2">
    <source>
        <dbReference type="Proteomes" id="UP000275385"/>
    </source>
</evidence>
<keyword evidence="2" id="KW-1185">Reference proteome</keyword>
<dbReference type="EMBL" id="QVQW01000080">
    <property type="protein sequence ID" value="RKU41214.1"/>
    <property type="molecule type" value="Genomic_DNA"/>
</dbReference>
<evidence type="ECO:0000313" key="1">
    <source>
        <dbReference type="EMBL" id="RKU41214.1"/>
    </source>
</evidence>
<comment type="caution">
    <text evidence="1">The sequence shown here is derived from an EMBL/GenBank/DDBJ whole genome shotgun (WGS) entry which is preliminary data.</text>
</comment>
<dbReference type="AlphaFoldDB" id="A0A420XZV2"/>
<name>A0A420XZV2_9PEZI</name>
<reference evidence="1 2" key="1">
    <citation type="submission" date="2018-08" db="EMBL/GenBank/DDBJ databases">
        <title>Draft genome of the lignicolous fungus Coniochaeta pulveracea.</title>
        <authorList>
            <person name="Borstlap C.J."/>
            <person name="De Witt R.N."/>
            <person name="Botha A."/>
            <person name="Volschenk H."/>
        </authorList>
    </citation>
    <scope>NUCLEOTIDE SEQUENCE [LARGE SCALE GENOMIC DNA]</scope>
    <source>
        <strain evidence="1 2">CAB683</strain>
    </source>
</reference>
<sequence>MAALCILTLNAFSPTNNTISNLCLCVSCSLLDYHYHHSRAREHLTASLHILKELNLAVEEMLESEIRTSRSKIVHNGLRGCREFISREKASRRDQLHHLGSGVRRSDIEKMQVVDNTLKEGVAMVEHAFLAAHNSPINSCFHKVLWDSTVSLLKAFRRQISELEMGEEDYHNISEQLESYTPPAPQPTRSNRNRYRTQAAAQVDNGTLWRIPPSANNARRATASQALLDTSPGGFEDFPVEDPVPASVSRAIQTQSSIDYIESNTLVNELTTGSKESGSGEMEDVEMLDINDVLPESSPWPHPTEYGHSPPPEMPGAFPALSESPVPVTNDSINMFLAMNEQARAGLDPAVLKAHHEAIQTLMDRQNP</sequence>
<protein>
    <submittedName>
        <fullName evidence="1">Uncharacterized protein</fullName>
    </submittedName>
</protein>
<accession>A0A420XZV2</accession>
<dbReference type="Proteomes" id="UP000275385">
    <property type="component" value="Unassembled WGS sequence"/>
</dbReference>
<organism evidence="1 2">
    <name type="scientific">Coniochaeta pulveracea</name>
    <dbReference type="NCBI Taxonomy" id="177199"/>
    <lineage>
        <taxon>Eukaryota</taxon>
        <taxon>Fungi</taxon>
        <taxon>Dikarya</taxon>
        <taxon>Ascomycota</taxon>
        <taxon>Pezizomycotina</taxon>
        <taxon>Sordariomycetes</taxon>
        <taxon>Sordariomycetidae</taxon>
        <taxon>Coniochaetales</taxon>
        <taxon>Coniochaetaceae</taxon>
        <taxon>Coniochaeta</taxon>
    </lineage>
</organism>
<gene>
    <name evidence="1" type="ORF">DL546_004062</name>
</gene>